<dbReference type="KEGG" id="vg:5470732"/>
<sequence>MTRCNMDVQKLSSVKRGKFFKPMYDGKSLEIPFEGCKVVRPIYDKYIRLDLTTAIGNRGDLLLVHNYIRQFSKGFSPLKYAADGSWGDVVCKISNASWEPFEKYLNAGDVVDIVFTVGAFGDFGFYLTIKSITTR</sequence>
<dbReference type="OrthoDB" id="14619at10239"/>
<keyword evidence="2" id="KW-1185">Reference proteome</keyword>
<organism evidence="1 2">
    <name type="scientific">Chlorovirus heliozoae</name>
    <dbReference type="NCBI Taxonomy" id="322019"/>
    <lineage>
        <taxon>Viruses</taxon>
        <taxon>Varidnaviria</taxon>
        <taxon>Bamfordvirae</taxon>
        <taxon>Nucleocytoviricota</taxon>
        <taxon>Megaviricetes</taxon>
        <taxon>Algavirales</taxon>
        <taxon>Phycodnaviridae</taxon>
        <taxon>Chlorovirus</taxon>
    </lineage>
</organism>
<dbReference type="GeneID" id="5470732"/>
<accession>A7K855</accession>
<evidence type="ECO:0000313" key="1">
    <source>
        <dbReference type="EMBL" id="ABT16229.1"/>
    </source>
</evidence>
<proteinExistence type="predicted"/>
<protein>
    <submittedName>
        <fullName evidence="1">Uncharacterized protein Z095R</fullName>
    </submittedName>
</protein>
<evidence type="ECO:0000313" key="2">
    <source>
        <dbReference type="Proteomes" id="UP000202420"/>
    </source>
</evidence>
<dbReference type="EMBL" id="EF101928">
    <property type="protein sequence ID" value="ABT16229.1"/>
    <property type="molecule type" value="Genomic_DNA"/>
</dbReference>
<reference evidence="1 2" key="1">
    <citation type="submission" date="2006-09" db="EMBL/GenBank/DDBJ databases">
        <title>Sequence and annotation of the 288-kb ATCV-1 virus that infects an endosymbiotic Chlorella strain of the heliozoon Acanthocystis turfacea.</title>
        <authorList>
            <person name="Fitzgerald L.A."/>
            <person name="Graves M.V."/>
            <person name="Li X."/>
            <person name="Pfitzner A.J.P."/>
            <person name="Hartigan J."/>
            <person name="Van Etten J.L."/>
        </authorList>
    </citation>
    <scope>NUCLEOTIDE SEQUENCE [LARGE SCALE GENOMIC DNA]</scope>
    <source>
        <strain evidence="1 2">ATCV-1</strain>
    </source>
</reference>
<name>A7K855_9PHYC</name>
<dbReference type="RefSeq" id="YP_001426576.1">
    <property type="nucleotide sequence ID" value="NC_008724.1"/>
</dbReference>
<gene>
    <name evidence="1" type="primary">Z095R</name>
    <name evidence="1" type="ORF">ATCV1_Z095R</name>
</gene>
<dbReference type="Proteomes" id="UP000202420">
    <property type="component" value="Segment"/>
</dbReference>